<accession>A0A7W6E8X5</accession>
<sequence length="233" mass="24298">MALPSLLITRPVDSAAAFAASLDPAALTAVRVVIAPLMKIVPTGQPYGLEEHHAVIFTSANAVAHVPAGAGRMAYCVGEKTRQAALASGWKAQKAGDTAQELVATLQADPPNVSLLHLGGVHTRGDIAQRLTSSGLKTAHVAVYEQHLLLMAKTAVEALKAPCVIPVFSPRSAAHLVQISKGDLGNAHVIALSSAVAAPFEREKLAQLVVISAPQAIYMRNAVENMCKSICLP</sequence>
<protein>
    <submittedName>
        <fullName evidence="2">Uroporphyrinogen-III synthase</fullName>
        <ecNumber evidence="2">4.2.1.75</ecNumber>
    </submittedName>
</protein>
<dbReference type="AlphaFoldDB" id="A0A7W6E8X5"/>
<dbReference type="EMBL" id="JACIEI010000004">
    <property type="protein sequence ID" value="MBB3994170.1"/>
    <property type="molecule type" value="Genomic_DNA"/>
</dbReference>
<dbReference type="InterPro" id="IPR003754">
    <property type="entry name" value="4pyrrol_synth_uPrphyn_synth"/>
</dbReference>
<keyword evidence="3" id="KW-1185">Reference proteome</keyword>
<evidence type="ECO:0000313" key="2">
    <source>
        <dbReference type="EMBL" id="MBB3994170.1"/>
    </source>
</evidence>
<dbReference type="CDD" id="cd06578">
    <property type="entry name" value="HemD"/>
    <property type="match status" value="1"/>
</dbReference>
<dbReference type="Proteomes" id="UP000530268">
    <property type="component" value="Unassembled WGS sequence"/>
</dbReference>
<feature type="domain" description="Tetrapyrrole biosynthesis uroporphyrinogen III synthase" evidence="1">
    <location>
        <begin position="31"/>
        <end position="212"/>
    </location>
</feature>
<dbReference type="Pfam" id="PF02602">
    <property type="entry name" value="HEM4"/>
    <property type="match status" value="1"/>
</dbReference>
<organism evidence="2 3">
    <name type="scientific">Sulfitobacter undariae</name>
    <dbReference type="NCBI Taxonomy" id="1563671"/>
    <lineage>
        <taxon>Bacteria</taxon>
        <taxon>Pseudomonadati</taxon>
        <taxon>Pseudomonadota</taxon>
        <taxon>Alphaproteobacteria</taxon>
        <taxon>Rhodobacterales</taxon>
        <taxon>Roseobacteraceae</taxon>
        <taxon>Sulfitobacter</taxon>
    </lineage>
</organism>
<evidence type="ECO:0000313" key="3">
    <source>
        <dbReference type="Proteomes" id="UP000530268"/>
    </source>
</evidence>
<dbReference type="SUPFAM" id="SSF69618">
    <property type="entry name" value="HemD-like"/>
    <property type="match status" value="1"/>
</dbReference>
<reference evidence="2 3" key="1">
    <citation type="submission" date="2020-08" db="EMBL/GenBank/DDBJ databases">
        <title>Genomic Encyclopedia of Type Strains, Phase IV (KMG-IV): sequencing the most valuable type-strain genomes for metagenomic binning, comparative biology and taxonomic classification.</title>
        <authorList>
            <person name="Goeker M."/>
        </authorList>
    </citation>
    <scope>NUCLEOTIDE SEQUENCE [LARGE SCALE GENOMIC DNA]</scope>
    <source>
        <strain evidence="2 3">DSM 102234</strain>
    </source>
</reference>
<name>A0A7W6E8X5_9RHOB</name>
<gene>
    <name evidence="2" type="ORF">GGR95_001811</name>
</gene>
<dbReference type="GO" id="GO:0004852">
    <property type="term" value="F:uroporphyrinogen-III synthase activity"/>
    <property type="evidence" value="ECO:0007669"/>
    <property type="project" value="UniProtKB-EC"/>
</dbReference>
<proteinExistence type="predicted"/>
<dbReference type="Gene3D" id="3.40.50.10090">
    <property type="match status" value="2"/>
</dbReference>
<keyword evidence="2" id="KW-0456">Lyase</keyword>
<dbReference type="EC" id="4.2.1.75" evidence="2"/>
<dbReference type="RefSeq" id="WP_184564938.1">
    <property type="nucleotide sequence ID" value="NZ_JACIEI010000004.1"/>
</dbReference>
<comment type="caution">
    <text evidence="2">The sequence shown here is derived from an EMBL/GenBank/DDBJ whole genome shotgun (WGS) entry which is preliminary data.</text>
</comment>
<evidence type="ECO:0000259" key="1">
    <source>
        <dbReference type="Pfam" id="PF02602"/>
    </source>
</evidence>
<dbReference type="InterPro" id="IPR036108">
    <property type="entry name" value="4pyrrol_syn_uPrphyn_synt_sf"/>
</dbReference>
<dbReference type="GO" id="GO:0033014">
    <property type="term" value="P:tetrapyrrole biosynthetic process"/>
    <property type="evidence" value="ECO:0007669"/>
    <property type="project" value="InterPro"/>
</dbReference>